<organism evidence="2">
    <name type="scientific">Schizaphis graminum</name>
    <name type="common">Green bug aphid</name>
    <dbReference type="NCBI Taxonomy" id="13262"/>
    <lineage>
        <taxon>Eukaryota</taxon>
        <taxon>Metazoa</taxon>
        <taxon>Ecdysozoa</taxon>
        <taxon>Arthropoda</taxon>
        <taxon>Hexapoda</taxon>
        <taxon>Insecta</taxon>
        <taxon>Pterygota</taxon>
        <taxon>Neoptera</taxon>
        <taxon>Paraneoptera</taxon>
        <taxon>Hemiptera</taxon>
        <taxon>Sternorrhyncha</taxon>
        <taxon>Aphidomorpha</taxon>
        <taxon>Aphidoidea</taxon>
        <taxon>Aphididae</taxon>
        <taxon>Aphidini</taxon>
        <taxon>Schizaphis</taxon>
    </lineage>
</organism>
<accession>A0A2S2PIX8</accession>
<reference evidence="2" key="1">
    <citation type="submission" date="2018-04" db="EMBL/GenBank/DDBJ databases">
        <title>Transcriptome of Schizaphis graminum biotype I.</title>
        <authorList>
            <person name="Scully E.D."/>
            <person name="Geib S.M."/>
            <person name="Palmer N.A."/>
            <person name="Koch K."/>
            <person name="Bradshaw J."/>
            <person name="Heng-Moss T."/>
            <person name="Sarath G."/>
        </authorList>
    </citation>
    <scope>NUCLEOTIDE SEQUENCE</scope>
</reference>
<evidence type="ECO:0000256" key="1">
    <source>
        <dbReference type="SAM" id="Phobius"/>
    </source>
</evidence>
<dbReference type="AlphaFoldDB" id="A0A2S2PIX8"/>
<name>A0A2S2PIX8_SCHGA</name>
<evidence type="ECO:0000313" key="2">
    <source>
        <dbReference type="EMBL" id="MBY29393.1"/>
    </source>
</evidence>
<feature type="transmembrane region" description="Helical" evidence="1">
    <location>
        <begin position="15"/>
        <end position="36"/>
    </location>
</feature>
<sequence>MYILFLCSQHYSHHFFYSTIILVCCCVIIFLSSATVDRISIETHNVLVVMIFYQSNESGTETARRLRILLGRNTAHFSYVNQMLYEKLFISFFFCICLKN</sequence>
<keyword evidence="1" id="KW-1133">Transmembrane helix</keyword>
<proteinExistence type="predicted"/>
<protein>
    <submittedName>
        <fullName evidence="2">Uncharacterized protein</fullName>
    </submittedName>
</protein>
<keyword evidence="1" id="KW-0472">Membrane</keyword>
<keyword evidence="1" id="KW-0812">Transmembrane</keyword>
<dbReference type="EMBL" id="GGMR01016774">
    <property type="protein sequence ID" value="MBY29393.1"/>
    <property type="molecule type" value="Transcribed_RNA"/>
</dbReference>
<gene>
    <name evidence="2" type="ORF">g.144197</name>
</gene>